<comment type="caution">
    <text evidence="1">The sequence shown here is derived from an EMBL/GenBank/DDBJ whole genome shotgun (WGS) entry which is preliminary data.</text>
</comment>
<keyword evidence="2" id="KW-1185">Reference proteome</keyword>
<sequence>MSTDAASLGNFQDVRTLAVFQKPKSERLADEDLAWADFEDISLLWRAGASCIEEFIYFPEQEFDYDVISRHVRRVVDRFRQTGSVCKGKSTGRPTVLDENTVENVQTYMERSPTKSLH</sequence>
<name>A0A8K0CJG1_IGNLU</name>
<protein>
    <submittedName>
        <fullName evidence="1">Uncharacterized protein</fullName>
    </submittedName>
</protein>
<dbReference type="Proteomes" id="UP000801492">
    <property type="component" value="Unassembled WGS sequence"/>
</dbReference>
<accession>A0A8K0CJG1</accession>
<proteinExistence type="predicted"/>
<gene>
    <name evidence="1" type="ORF">ILUMI_17669</name>
</gene>
<evidence type="ECO:0000313" key="1">
    <source>
        <dbReference type="EMBL" id="KAF2888504.1"/>
    </source>
</evidence>
<organism evidence="1 2">
    <name type="scientific">Ignelater luminosus</name>
    <name type="common">Cucubano</name>
    <name type="synonym">Pyrophorus luminosus</name>
    <dbReference type="NCBI Taxonomy" id="2038154"/>
    <lineage>
        <taxon>Eukaryota</taxon>
        <taxon>Metazoa</taxon>
        <taxon>Ecdysozoa</taxon>
        <taxon>Arthropoda</taxon>
        <taxon>Hexapoda</taxon>
        <taxon>Insecta</taxon>
        <taxon>Pterygota</taxon>
        <taxon>Neoptera</taxon>
        <taxon>Endopterygota</taxon>
        <taxon>Coleoptera</taxon>
        <taxon>Polyphaga</taxon>
        <taxon>Elateriformia</taxon>
        <taxon>Elateroidea</taxon>
        <taxon>Elateridae</taxon>
        <taxon>Agrypninae</taxon>
        <taxon>Pyrophorini</taxon>
        <taxon>Ignelater</taxon>
    </lineage>
</organism>
<reference evidence="1" key="1">
    <citation type="submission" date="2019-08" db="EMBL/GenBank/DDBJ databases">
        <title>The genome of the North American firefly Photinus pyralis.</title>
        <authorList>
            <consortium name="Photinus pyralis genome working group"/>
            <person name="Fallon T.R."/>
            <person name="Sander Lower S.E."/>
            <person name="Weng J.-K."/>
        </authorList>
    </citation>
    <scope>NUCLEOTIDE SEQUENCE</scope>
    <source>
        <strain evidence="1">TRF0915ILg1</strain>
        <tissue evidence="1">Whole body</tissue>
    </source>
</reference>
<dbReference type="OrthoDB" id="8192496at2759"/>
<dbReference type="EMBL" id="VTPC01076630">
    <property type="protein sequence ID" value="KAF2888504.1"/>
    <property type="molecule type" value="Genomic_DNA"/>
</dbReference>
<evidence type="ECO:0000313" key="2">
    <source>
        <dbReference type="Proteomes" id="UP000801492"/>
    </source>
</evidence>
<dbReference type="AlphaFoldDB" id="A0A8K0CJG1"/>